<evidence type="ECO:0000313" key="3">
    <source>
        <dbReference type="EMBL" id="KAK7079504.1"/>
    </source>
</evidence>
<protein>
    <submittedName>
        <fullName evidence="3">Uncharacterized protein</fullName>
    </submittedName>
</protein>
<dbReference type="AlphaFoldDB" id="A0AAN8XJM6"/>
<feature type="signal peptide" evidence="2">
    <location>
        <begin position="1"/>
        <end position="22"/>
    </location>
</feature>
<keyword evidence="1" id="KW-1133">Transmembrane helix</keyword>
<sequence>MRLGRMWIGSLILFLGLSLLLEEDLERPFLRPLLPVAFSLVITLGSAEEEAKLSSPTVIASRSRIITCLSFGYISLGFGYVSYVGYATPLQCKEGLKKSFVSS</sequence>
<accession>A0AAN8XJM6</accession>
<gene>
    <name evidence="3" type="ORF">SK128_026929</name>
</gene>
<dbReference type="EMBL" id="JAXCGZ010006838">
    <property type="protein sequence ID" value="KAK7079504.1"/>
    <property type="molecule type" value="Genomic_DNA"/>
</dbReference>
<organism evidence="3 4">
    <name type="scientific">Halocaridina rubra</name>
    <name type="common">Hawaiian red shrimp</name>
    <dbReference type="NCBI Taxonomy" id="373956"/>
    <lineage>
        <taxon>Eukaryota</taxon>
        <taxon>Metazoa</taxon>
        <taxon>Ecdysozoa</taxon>
        <taxon>Arthropoda</taxon>
        <taxon>Crustacea</taxon>
        <taxon>Multicrustacea</taxon>
        <taxon>Malacostraca</taxon>
        <taxon>Eumalacostraca</taxon>
        <taxon>Eucarida</taxon>
        <taxon>Decapoda</taxon>
        <taxon>Pleocyemata</taxon>
        <taxon>Caridea</taxon>
        <taxon>Atyoidea</taxon>
        <taxon>Atyidae</taxon>
        <taxon>Halocaridina</taxon>
    </lineage>
</organism>
<keyword evidence="2" id="KW-0732">Signal</keyword>
<comment type="caution">
    <text evidence="3">The sequence shown here is derived from an EMBL/GenBank/DDBJ whole genome shotgun (WGS) entry which is preliminary data.</text>
</comment>
<proteinExistence type="predicted"/>
<feature type="chain" id="PRO_5042822969" evidence="2">
    <location>
        <begin position="23"/>
        <end position="103"/>
    </location>
</feature>
<feature type="transmembrane region" description="Helical" evidence="1">
    <location>
        <begin position="68"/>
        <end position="86"/>
    </location>
</feature>
<evidence type="ECO:0000313" key="4">
    <source>
        <dbReference type="Proteomes" id="UP001381693"/>
    </source>
</evidence>
<name>A0AAN8XJM6_HALRR</name>
<keyword evidence="1" id="KW-0472">Membrane</keyword>
<evidence type="ECO:0000256" key="2">
    <source>
        <dbReference type="SAM" id="SignalP"/>
    </source>
</evidence>
<evidence type="ECO:0000256" key="1">
    <source>
        <dbReference type="SAM" id="Phobius"/>
    </source>
</evidence>
<dbReference type="Proteomes" id="UP001381693">
    <property type="component" value="Unassembled WGS sequence"/>
</dbReference>
<keyword evidence="1" id="KW-0812">Transmembrane</keyword>
<keyword evidence="4" id="KW-1185">Reference proteome</keyword>
<reference evidence="3 4" key="1">
    <citation type="submission" date="2023-11" db="EMBL/GenBank/DDBJ databases">
        <title>Halocaridina rubra genome assembly.</title>
        <authorList>
            <person name="Smith C."/>
        </authorList>
    </citation>
    <scope>NUCLEOTIDE SEQUENCE [LARGE SCALE GENOMIC DNA]</scope>
    <source>
        <strain evidence="3">EP-1</strain>
        <tissue evidence="3">Whole</tissue>
    </source>
</reference>